<reference evidence="2 3" key="1">
    <citation type="submission" date="2013-11" db="EMBL/GenBank/DDBJ databases">
        <title>The Damaraland mole rat (Fukomys damarensis) genome and evolution of African mole rats.</title>
        <authorList>
            <person name="Gladyshev V.N."/>
            <person name="Fang X."/>
        </authorList>
    </citation>
    <scope>NUCLEOTIDE SEQUENCE [LARGE SCALE GENOMIC DNA]</scope>
    <source>
        <tissue evidence="2">Liver</tissue>
    </source>
</reference>
<evidence type="ECO:0000313" key="2">
    <source>
        <dbReference type="EMBL" id="KFO28074.1"/>
    </source>
</evidence>
<name>A0A091D7I0_FUKDA</name>
<dbReference type="EMBL" id="KN122816">
    <property type="protein sequence ID" value="KFO28074.1"/>
    <property type="molecule type" value="Genomic_DNA"/>
</dbReference>
<dbReference type="Proteomes" id="UP000028990">
    <property type="component" value="Unassembled WGS sequence"/>
</dbReference>
<proteinExistence type="predicted"/>
<protein>
    <submittedName>
        <fullName evidence="2">Uncharacterized protein</fullName>
    </submittedName>
</protein>
<gene>
    <name evidence="2" type="ORF">H920_10448</name>
</gene>
<dbReference type="AlphaFoldDB" id="A0A091D7I0"/>
<feature type="region of interest" description="Disordered" evidence="1">
    <location>
        <begin position="79"/>
        <end position="104"/>
    </location>
</feature>
<keyword evidence="3" id="KW-1185">Reference proteome</keyword>
<evidence type="ECO:0000313" key="3">
    <source>
        <dbReference type="Proteomes" id="UP000028990"/>
    </source>
</evidence>
<evidence type="ECO:0000256" key="1">
    <source>
        <dbReference type="SAM" id="MobiDB-lite"/>
    </source>
</evidence>
<organism evidence="2 3">
    <name type="scientific">Fukomys damarensis</name>
    <name type="common">Damaraland mole rat</name>
    <name type="synonym">Cryptomys damarensis</name>
    <dbReference type="NCBI Taxonomy" id="885580"/>
    <lineage>
        <taxon>Eukaryota</taxon>
        <taxon>Metazoa</taxon>
        <taxon>Chordata</taxon>
        <taxon>Craniata</taxon>
        <taxon>Vertebrata</taxon>
        <taxon>Euteleostomi</taxon>
        <taxon>Mammalia</taxon>
        <taxon>Eutheria</taxon>
        <taxon>Euarchontoglires</taxon>
        <taxon>Glires</taxon>
        <taxon>Rodentia</taxon>
        <taxon>Hystricomorpha</taxon>
        <taxon>Bathyergidae</taxon>
        <taxon>Fukomys</taxon>
    </lineage>
</organism>
<accession>A0A091D7I0</accession>
<sequence length="104" mass="11174">MEIRTTERFSPVKFPKQRLFIASPLDDAGIGGDKDSDATSSPDKVILVQMAGAQGRDHELVSEQALEVSGPLAVSMEVPALRHLPQPEEEDGRQRLGPTTPGAP</sequence>
<feature type="region of interest" description="Disordered" evidence="1">
    <location>
        <begin position="23"/>
        <end position="42"/>
    </location>
</feature>